<dbReference type="PRINTS" id="PR00786">
    <property type="entry name" value="NEPRILYSIN"/>
</dbReference>
<dbReference type="PROSITE" id="PS51885">
    <property type="entry name" value="NEPRILYSIN"/>
    <property type="match status" value="1"/>
</dbReference>
<protein>
    <submittedName>
        <fullName evidence="11">Putative endopeptidase</fullName>
        <ecNumber evidence="11">3.4.24.-</ecNumber>
    </submittedName>
</protein>
<dbReference type="InterPro" id="IPR042089">
    <property type="entry name" value="Peptidase_M13_dom_2"/>
</dbReference>
<evidence type="ECO:0000256" key="6">
    <source>
        <dbReference type="ARBA" id="ARBA00022833"/>
    </source>
</evidence>
<dbReference type="GO" id="GO:0016485">
    <property type="term" value="P:protein processing"/>
    <property type="evidence" value="ECO:0007669"/>
    <property type="project" value="TreeGrafter"/>
</dbReference>
<accession>A0A841HJK5</accession>
<keyword evidence="5 11" id="KW-0378">Hydrolase</keyword>
<dbReference type="Gene3D" id="1.10.1380.10">
    <property type="entry name" value="Neutral endopeptidase , domain2"/>
    <property type="match status" value="1"/>
</dbReference>
<keyword evidence="6" id="KW-0862">Zinc</keyword>
<dbReference type="PROSITE" id="PS51257">
    <property type="entry name" value="PROKAR_LIPOPROTEIN"/>
    <property type="match status" value="1"/>
</dbReference>
<keyword evidence="12" id="KW-1185">Reference proteome</keyword>
<dbReference type="SUPFAM" id="SSF55486">
    <property type="entry name" value="Metalloproteases ('zincins'), catalytic domain"/>
    <property type="match status" value="1"/>
</dbReference>
<dbReference type="PANTHER" id="PTHR11733">
    <property type="entry name" value="ZINC METALLOPROTEASE FAMILY M13 NEPRILYSIN-RELATED"/>
    <property type="match status" value="1"/>
</dbReference>
<evidence type="ECO:0000256" key="4">
    <source>
        <dbReference type="ARBA" id="ARBA00022723"/>
    </source>
</evidence>
<evidence type="ECO:0000313" key="12">
    <source>
        <dbReference type="Proteomes" id="UP000588068"/>
    </source>
</evidence>
<feature type="chain" id="PRO_5032716443" evidence="8">
    <location>
        <begin position="19"/>
        <end position="687"/>
    </location>
</feature>
<organism evidence="11 12">
    <name type="scientific">Povalibacter uvarum</name>
    <dbReference type="NCBI Taxonomy" id="732238"/>
    <lineage>
        <taxon>Bacteria</taxon>
        <taxon>Pseudomonadati</taxon>
        <taxon>Pseudomonadota</taxon>
        <taxon>Gammaproteobacteria</taxon>
        <taxon>Steroidobacterales</taxon>
        <taxon>Steroidobacteraceae</taxon>
        <taxon>Povalibacter</taxon>
    </lineage>
</organism>
<evidence type="ECO:0000256" key="7">
    <source>
        <dbReference type="ARBA" id="ARBA00023049"/>
    </source>
</evidence>
<evidence type="ECO:0000259" key="9">
    <source>
        <dbReference type="Pfam" id="PF01431"/>
    </source>
</evidence>
<evidence type="ECO:0000313" key="11">
    <source>
        <dbReference type="EMBL" id="MBB6093217.1"/>
    </source>
</evidence>
<dbReference type="RefSeq" id="WP_184331349.1">
    <property type="nucleotide sequence ID" value="NZ_JACHHZ010000002.1"/>
</dbReference>
<dbReference type="GO" id="GO:0046872">
    <property type="term" value="F:metal ion binding"/>
    <property type="evidence" value="ECO:0007669"/>
    <property type="project" value="UniProtKB-KW"/>
</dbReference>
<dbReference type="Gene3D" id="3.40.390.10">
    <property type="entry name" value="Collagenase (Catalytic Domain)"/>
    <property type="match status" value="1"/>
</dbReference>
<dbReference type="EC" id="3.4.24.-" evidence="11"/>
<gene>
    <name evidence="11" type="ORF">HNQ60_002095</name>
</gene>
<keyword evidence="3" id="KW-0645">Protease</keyword>
<dbReference type="GO" id="GO:0005886">
    <property type="term" value="C:plasma membrane"/>
    <property type="evidence" value="ECO:0007669"/>
    <property type="project" value="TreeGrafter"/>
</dbReference>
<comment type="cofactor">
    <cofactor evidence="1">
        <name>Zn(2+)</name>
        <dbReference type="ChEBI" id="CHEBI:29105"/>
    </cofactor>
</comment>
<evidence type="ECO:0000259" key="10">
    <source>
        <dbReference type="Pfam" id="PF05649"/>
    </source>
</evidence>
<evidence type="ECO:0000256" key="5">
    <source>
        <dbReference type="ARBA" id="ARBA00022801"/>
    </source>
</evidence>
<dbReference type="InterPro" id="IPR000718">
    <property type="entry name" value="Peptidase_M13"/>
</dbReference>
<proteinExistence type="inferred from homology"/>
<dbReference type="GO" id="GO:0004222">
    <property type="term" value="F:metalloendopeptidase activity"/>
    <property type="evidence" value="ECO:0007669"/>
    <property type="project" value="InterPro"/>
</dbReference>
<dbReference type="Proteomes" id="UP000588068">
    <property type="component" value="Unassembled WGS sequence"/>
</dbReference>
<dbReference type="InterPro" id="IPR024079">
    <property type="entry name" value="MetalloPept_cat_dom_sf"/>
</dbReference>
<dbReference type="Pfam" id="PF05649">
    <property type="entry name" value="Peptidase_M13_N"/>
    <property type="match status" value="1"/>
</dbReference>
<dbReference type="PANTHER" id="PTHR11733:SF167">
    <property type="entry name" value="FI17812P1-RELATED"/>
    <property type="match status" value="1"/>
</dbReference>
<evidence type="ECO:0000256" key="3">
    <source>
        <dbReference type="ARBA" id="ARBA00022670"/>
    </source>
</evidence>
<evidence type="ECO:0000256" key="1">
    <source>
        <dbReference type="ARBA" id="ARBA00001947"/>
    </source>
</evidence>
<dbReference type="CDD" id="cd08662">
    <property type="entry name" value="M13"/>
    <property type="match status" value="1"/>
</dbReference>
<name>A0A841HJK5_9GAMM</name>
<dbReference type="EMBL" id="JACHHZ010000002">
    <property type="protein sequence ID" value="MBB6093217.1"/>
    <property type="molecule type" value="Genomic_DNA"/>
</dbReference>
<evidence type="ECO:0000256" key="2">
    <source>
        <dbReference type="ARBA" id="ARBA00007357"/>
    </source>
</evidence>
<feature type="signal peptide" evidence="8">
    <location>
        <begin position="1"/>
        <end position="18"/>
    </location>
</feature>
<dbReference type="Pfam" id="PF01431">
    <property type="entry name" value="Peptidase_M13"/>
    <property type="match status" value="1"/>
</dbReference>
<feature type="domain" description="Peptidase M13 N-terminal" evidence="10">
    <location>
        <begin position="56"/>
        <end position="431"/>
    </location>
</feature>
<sequence length="687" mass="77362">MKFSRAALGSAAALMVLAACSRSPQTSPTPAETPPPKAVIGAWGFDLDGMDRSIKPGDDFYKFANGKWLTSNTIPPDLSSWGAFTKLALEAEEHVQEIIKTLPANAPAGSAEQKVHDFYESYLDVGAIDKLGLEPARPALNDIAAAKTHADIAKLMGRPDLGLDTPINVSVTIDDKNPDRYIVGIGQSGLSLPERDYYLKDDPALKEIRAKYVAHVERMLALAKEPEPANQAKAILDLETQIAKRHWPVAKRRERELTYNLRTREQLDTLARSYPWKDLLGAAGFDDQKEFIVAELDAVEALGKWFTTVPVQHWQSYLKYNYLVTHGAVLPQAIDDERFDFYNRTLNGQQQKRERWKRAVQTLDGAVGEVLGQLYVKKYFPPESKEKMVELVENLRRAYGQRIDNLPWMTAETKKLAKEKLATFRPKIGYPDKWRDYSKLEIRAGDAFGNAVRARVFNAEFDRERLGRPTDKDEWFMTPQTVNAYYNPLFNEIVFPAAILQAPYFDPNADAAINYGGIGGVIGHEMGHGFDDQGAKSDARGILRTWWKPEDETAFKKLVDALVGQYDQFEALPGLKLNGRLTVGENIGDLGGLTVALEAYHLSLGGQQAPTLDGFTGEQRFFMSWAQAWRELARDESLRNKVMSDPHSPAVFRVQGVVRNMDAWYTAFDVKPEDKMYLEPEKRVRIW</sequence>
<keyword evidence="8" id="KW-0732">Signal</keyword>
<comment type="caution">
    <text evidence="11">The sequence shown here is derived from an EMBL/GenBank/DDBJ whole genome shotgun (WGS) entry which is preliminary data.</text>
</comment>
<dbReference type="AlphaFoldDB" id="A0A841HJK5"/>
<evidence type="ECO:0000256" key="8">
    <source>
        <dbReference type="SAM" id="SignalP"/>
    </source>
</evidence>
<dbReference type="InterPro" id="IPR008753">
    <property type="entry name" value="Peptidase_M13_N"/>
</dbReference>
<feature type="domain" description="Peptidase M13 C-terminal" evidence="9">
    <location>
        <begin position="483"/>
        <end position="684"/>
    </location>
</feature>
<keyword evidence="7" id="KW-0482">Metalloprotease</keyword>
<dbReference type="InterPro" id="IPR018497">
    <property type="entry name" value="Peptidase_M13_C"/>
</dbReference>
<comment type="similarity">
    <text evidence="2">Belongs to the peptidase M13 family.</text>
</comment>
<reference evidence="11 12" key="1">
    <citation type="submission" date="2020-08" db="EMBL/GenBank/DDBJ databases">
        <title>Genomic Encyclopedia of Type Strains, Phase IV (KMG-IV): sequencing the most valuable type-strain genomes for metagenomic binning, comparative biology and taxonomic classification.</title>
        <authorList>
            <person name="Goeker M."/>
        </authorList>
    </citation>
    <scope>NUCLEOTIDE SEQUENCE [LARGE SCALE GENOMIC DNA]</scope>
    <source>
        <strain evidence="11 12">DSM 26723</strain>
    </source>
</reference>
<keyword evidence="4" id="KW-0479">Metal-binding</keyword>